<keyword evidence="1" id="KW-0175">Coiled coil</keyword>
<organism evidence="2 3">
    <name type="scientific">Albidovulum salinarum</name>
    <dbReference type="NCBI Taxonomy" id="2984153"/>
    <lineage>
        <taxon>Bacteria</taxon>
        <taxon>Pseudomonadati</taxon>
        <taxon>Pseudomonadota</taxon>
        <taxon>Alphaproteobacteria</taxon>
        <taxon>Rhodobacterales</taxon>
        <taxon>Paracoccaceae</taxon>
        <taxon>Albidovulum</taxon>
    </lineage>
</organism>
<accession>A0ABT2X9D2</accession>
<dbReference type="RefSeq" id="WP_263340117.1">
    <property type="nucleotide sequence ID" value="NZ_JAOVQO010000024.1"/>
</dbReference>
<dbReference type="EMBL" id="JAOVQO010000024">
    <property type="protein sequence ID" value="MCU9850235.1"/>
    <property type="molecule type" value="Genomic_DNA"/>
</dbReference>
<feature type="coiled-coil region" evidence="1">
    <location>
        <begin position="261"/>
        <end position="318"/>
    </location>
</feature>
<proteinExistence type="predicted"/>
<dbReference type="InterPro" id="IPR022062">
    <property type="entry name" value="DUF3618"/>
</dbReference>
<gene>
    <name evidence="2" type="ORF">OEZ60_19785</name>
</gene>
<dbReference type="Proteomes" id="UP001209535">
    <property type="component" value="Unassembled WGS sequence"/>
</dbReference>
<reference evidence="2 3" key="1">
    <citation type="submission" date="2022-10" db="EMBL/GenBank/DDBJ databases">
        <title>Defluviimonas sp. nov., isolated from ocean surface sediments.</title>
        <authorList>
            <person name="He W."/>
            <person name="Wang L."/>
            <person name="Zhang D.-F."/>
        </authorList>
    </citation>
    <scope>NUCLEOTIDE SEQUENCE [LARGE SCALE GENOMIC DNA]</scope>
    <source>
        <strain evidence="2 3">WL0024</strain>
    </source>
</reference>
<keyword evidence="3" id="KW-1185">Reference proteome</keyword>
<name>A0ABT2X9D2_9RHOB</name>
<evidence type="ECO:0000313" key="2">
    <source>
        <dbReference type="EMBL" id="MCU9850235.1"/>
    </source>
</evidence>
<protein>
    <submittedName>
        <fullName evidence="2">DUF3618 domain-containing protein</fullName>
    </submittedName>
</protein>
<comment type="caution">
    <text evidence="2">The sequence shown here is derived from an EMBL/GenBank/DDBJ whole genome shotgun (WGS) entry which is preliminary data.</text>
</comment>
<sequence>MAHQTDARTIEAELERDRASLSSTLDELQERISVDHLAKEALGMLRTNAGVYSRSIDSAIRANPMALALTGVGLAWLIFGGKKAVETPIESAVSRWESEGGAAYPGAGITPGTYKRTDANQWSSRIDELRDRASALLRGMERDARDYAGNLRDYAAERSKVLAGFTEDMRASFRDGLDDLSEAARYRIVRAREQAYAARLRAERTARGGGREMGQLIEEHPMVAGVVAMALGAAFAAALPRTRTEDRAFGADSDRLMDAAAELLRDERARLSRVADDIAEEVKVSAKDAASAIAAKTKEIGENVMDRAEEEVRQAAAKQETAAT</sequence>
<evidence type="ECO:0000256" key="1">
    <source>
        <dbReference type="SAM" id="Coils"/>
    </source>
</evidence>
<dbReference type="Pfam" id="PF12277">
    <property type="entry name" value="DUF3618"/>
    <property type="match status" value="1"/>
</dbReference>
<evidence type="ECO:0000313" key="3">
    <source>
        <dbReference type="Proteomes" id="UP001209535"/>
    </source>
</evidence>